<feature type="compositionally biased region" description="Low complexity" evidence="1">
    <location>
        <begin position="823"/>
        <end position="834"/>
    </location>
</feature>
<accession>A0ABP0BDN2</accession>
<feature type="region of interest" description="Disordered" evidence="1">
    <location>
        <begin position="815"/>
        <end position="834"/>
    </location>
</feature>
<dbReference type="Proteomes" id="UP001642406">
    <property type="component" value="Unassembled WGS sequence"/>
</dbReference>
<keyword evidence="3" id="KW-1185">Reference proteome</keyword>
<sequence>MNIDMVNYTLKPFEFLKLLDDTEKTLFFFALDYITDHIIHRGEYPPNETFDGLTIKTHITTYVWAYIQQQDRETLRQKVAAINEWKPLFLAVPPGQATGHRISVSEPVRKTEAPLSGAPLLDGRATTWNDRLKEKSNLYHGETSGPLILNYHEARQIRAEYASLEFKAVSPSRGADFPNTVDEQRQLVGKLYDAIMNMDDILEKKRPISLKKAVNMGEVDSSKVEKDVTAENSTTTPPRKKRAASELDCDAGNESTGQCSQGSSEEDEHDEDSIQPQQTAPTVNTNVTAKPKETISVIKVKSLSRIEVEILCWEILYTIRDVDRGQLPFMSWSGRDWGWDAQFSTFLERFDAVATTLRQSKAAVCSLLESDYMARLAAHPRREYRRKENNRSQNAERNAQVFIGRHAIGTGQVQVGTTGDLQDRDGNVVAAAGTVHSGLIEQTRKLGEMGRRDAKAKRARLLTSAGSGAGCATACEQLAADLAAAADGDNTANSDASITPPQRKPCVRKRKPVAKAPAADVSTKMVAGPSTEAGMTKQTGEAEIKHQETPQQAVATQASADFMGRTLSSCSSMTMVSPSASKAGFVSMPATPFGLPSASSGSTSAVTTPASPFSPIPSAWASKNGTLLSTAQANSTALGMGNLPKMTLENFNSSSLGTTTNSFPSAISGLNLLNSSIPYALPFHPVPARNSPGNAEASGQALVTHWQVSPDVITDAPMDDPFGITAMMNTTTSSGNNVFRDTTTLLPRTVAENTTEDAMAIKWDMDEQSNLLDYSISNTVSSGALNLGMDLDTGLETYPFNPDFWAMQNETDFDHMAGGGSGSSRAGAPEGSLN</sequence>
<evidence type="ECO:0000313" key="3">
    <source>
        <dbReference type="Proteomes" id="UP001642406"/>
    </source>
</evidence>
<evidence type="ECO:0000313" key="2">
    <source>
        <dbReference type="EMBL" id="CAK7217607.1"/>
    </source>
</evidence>
<feature type="region of interest" description="Disordered" evidence="1">
    <location>
        <begin position="216"/>
        <end position="287"/>
    </location>
</feature>
<name>A0ABP0BDN2_9PEZI</name>
<comment type="caution">
    <text evidence="2">The sequence shown here is derived from an EMBL/GenBank/DDBJ whole genome shotgun (WGS) entry which is preliminary data.</text>
</comment>
<reference evidence="2 3" key="1">
    <citation type="submission" date="2024-01" db="EMBL/GenBank/DDBJ databases">
        <authorList>
            <person name="Allen C."/>
            <person name="Tagirdzhanova G."/>
        </authorList>
    </citation>
    <scope>NUCLEOTIDE SEQUENCE [LARGE SCALE GENOMIC DNA]</scope>
</reference>
<feature type="compositionally biased region" description="Acidic residues" evidence="1">
    <location>
        <begin position="264"/>
        <end position="273"/>
    </location>
</feature>
<feature type="region of interest" description="Disordered" evidence="1">
    <location>
        <begin position="488"/>
        <end position="523"/>
    </location>
</feature>
<organism evidence="2 3">
    <name type="scientific">Sporothrix bragantina</name>
    <dbReference type="NCBI Taxonomy" id="671064"/>
    <lineage>
        <taxon>Eukaryota</taxon>
        <taxon>Fungi</taxon>
        <taxon>Dikarya</taxon>
        <taxon>Ascomycota</taxon>
        <taxon>Pezizomycotina</taxon>
        <taxon>Sordariomycetes</taxon>
        <taxon>Sordariomycetidae</taxon>
        <taxon>Ophiostomatales</taxon>
        <taxon>Ophiostomataceae</taxon>
        <taxon>Sporothrix</taxon>
    </lineage>
</organism>
<protein>
    <submittedName>
        <fullName evidence="2">Uncharacterized protein</fullName>
    </submittedName>
</protein>
<dbReference type="EMBL" id="CAWUHC010000021">
    <property type="protein sequence ID" value="CAK7217607.1"/>
    <property type="molecule type" value="Genomic_DNA"/>
</dbReference>
<proteinExistence type="predicted"/>
<feature type="compositionally biased region" description="Low complexity" evidence="1">
    <location>
        <begin position="488"/>
        <end position="497"/>
    </location>
</feature>
<feature type="compositionally biased region" description="Polar residues" evidence="1">
    <location>
        <begin position="274"/>
        <end position="287"/>
    </location>
</feature>
<feature type="compositionally biased region" description="Polar residues" evidence="1">
    <location>
        <begin position="253"/>
        <end position="262"/>
    </location>
</feature>
<evidence type="ECO:0000256" key="1">
    <source>
        <dbReference type="SAM" id="MobiDB-lite"/>
    </source>
</evidence>
<gene>
    <name evidence="2" type="ORF">SBRCBS47491_003216</name>
</gene>
<feature type="compositionally biased region" description="Basic and acidic residues" evidence="1">
    <location>
        <begin position="220"/>
        <end position="229"/>
    </location>
</feature>